<dbReference type="SUPFAM" id="SSF82861">
    <property type="entry name" value="Mechanosensitive channel protein MscS (YggB), transmembrane region"/>
    <property type="match status" value="1"/>
</dbReference>
<keyword evidence="13" id="KW-1185">Reference proteome</keyword>
<feature type="transmembrane region" description="Helical" evidence="8">
    <location>
        <begin position="63"/>
        <end position="82"/>
    </location>
</feature>
<feature type="transmembrane region" description="Helical" evidence="8">
    <location>
        <begin position="161"/>
        <end position="182"/>
    </location>
</feature>
<evidence type="ECO:0000259" key="9">
    <source>
        <dbReference type="Pfam" id="PF00924"/>
    </source>
</evidence>
<dbReference type="Pfam" id="PF00924">
    <property type="entry name" value="MS_channel_2nd"/>
    <property type="match status" value="1"/>
</dbReference>
<dbReference type="InterPro" id="IPR011014">
    <property type="entry name" value="MscS_channel_TM-2"/>
</dbReference>
<comment type="similarity">
    <text evidence="2">Belongs to the MscS (TC 1.A.23) family.</text>
</comment>
<feature type="transmembrane region" description="Helical" evidence="8">
    <location>
        <begin position="135"/>
        <end position="154"/>
    </location>
</feature>
<dbReference type="InterPro" id="IPR049278">
    <property type="entry name" value="MS_channel_C"/>
</dbReference>
<keyword evidence="6 8" id="KW-0472">Membrane</keyword>
<name>A0ABQ1J3L2_9PROT</name>
<protein>
    <recommendedName>
        <fullName evidence="14">Mechanosensitive ion channel</fullName>
    </recommendedName>
</protein>
<dbReference type="InterPro" id="IPR049142">
    <property type="entry name" value="MS_channel_1st"/>
</dbReference>
<comment type="subcellular location">
    <subcellularLocation>
        <location evidence="1">Cell membrane</location>
        <topology evidence="1">Multi-pass membrane protein</topology>
    </subcellularLocation>
</comment>
<reference evidence="13" key="1">
    <citation type="journal article" date="2019" name="Int. J. Syst. Evol. Microbiol.">
        <title>The Global Catalogue of Microorganisms (GCM) 10K type strain sequencing project: providing services to taxonomists for standard genome sequencing and annotation.</title>
        <authorList>
            <consortium name="The Broad Institute Genomics Platform"/>
            <consortium name="The Broad Institute Genome Sequencing Center for Infectious Disease"/>
            <person name="Wu L."/>
            <person name="Ma J."/>
        </authorList>
    </citation>
    <scope>NUCLEOTIDE SEQUENCE [LARGE SCALE GENOMIC DNA]</scope>
    <source>
        <strain evidence="13">CGMCC 1.15928</strain>
    </source>
</reference>
<dbReference type="SUPFAM" id="SSF82689">
    <property type="entry name" value="Mechanosensitive channel protein MscS (YggB), C-terminal domain"/>
    <property type="match status" value="1"/>
</dbReference>
<dbReference type="Pfam" id="PF21088">
    <property type="entry name" value="MS_channel_1st"/>
    <property type="match status" value="1"/>
</dbReference>
<feature type="transmembrane region" description="Helical" evidence="8">
    <location>
        <begin position="202"/>
        <end position="220"/>
    </location>
</feature>
<evidence type="ECO:0000313" key="13">
    <source>
        <dbReference type="Proteomes" id="UP000628854"/>
    </source>
</evidence>
<dbReference type="PANTHER" id="PTHR30347">
    <property type="entry name" value="POTASSIUM CHANNEL RELATED"/>
    <property type="match status" value="1"/>
</dbReference>
<evidence type="ECO:0008006" key="14">
    <source>
        <dbReference type="Google" id="ProtNLM"/>
    </source>
</evidence>
<evidence type="ECO:0000313" key="12">
    <source>
        <dbReference type="EMBL" id="GGB56594.1"/>
    </source>
</evidence>
<dbReference type="Gene3D" id="2.30.30.60">
    <property type="match status" value="1"/>
</dbReference>
<feature type="transmembrane region" description="Helical" evidence="8">
    <location>
        <begin position="241"/>
        <end position="262"/>
    </location>
</feature>
<feature type="transmembrane region" description="Helical" evidence="8">
    <location>
        <begin position="274"/>
        <end position="302"/>
    </location>
</feature>
<dbReference type="InterPro" id="IPR011066">
    <property type="entry name" value="MscS_channel_C_sf"/>
</dbReference>
<evidence type="ECO:0000256" key="8">
    <source>
        <dbReference type="SAM" id="Phobius"/>
    </source>
</evidence>
<dbReference type="InterPro" id="IPR023408">
    <property type="entry name" value="MscS_beta-dom_sf"/>
</dbReference>
<proteinExistence type="inferred from homology"/>
<dbReference type="InterPro" id="IPR006685">
    <property type="entry name" value="MscS_channel_2nd"/>
</dbReference>
<evidence type="ECO:0000256" key="1">
    <source>
        <dbReference type="ARBA" id="ARBA00004651"/>
    </source>
</evidence>
<dbReference type="Gene3D" id="1.10.287.1260">
    <property type="match status" value="1"/>
</dbReference>
<dbReference type="Gene3D" id="3.30.70.100">
    <property type="match status" value="1"/>
</dbReference>
<dbReference type="InterPro" id="IPR052702">
    <property type="entry name" value="MscS-like_channel"/>
</dbReference>
<evidence type="ECO:0000256" key="4">
    <source>
        <dbReference type="ARBA" id="ARBA00022692"/>
    </source>
</evidence>
<evidence type="ECO:0000259" key="11">
    <source>
        <dbReference type="Pfam" id="PF21088"/>
    </source>
</evidence>
<evidence type="ECO:0000256" key="7">
    <source>
        <dbReference type="SAM" id="MobiDB-lite"/>
    </source>
</evidence>
<dbReference type="EMBL" id="BMKF01000001">
    <property type="protein sequence ID" value="GGB56594.1"/>
    <property type="molecule type" value="Genomic_DNA"/>
</dbReference>
<dbReference type="InterPro" id="IPR010920">
    <property type="entry name" value="LSM_dom_sf"/>
</dbReference>
<dbReference type="Proteomes" id="UP000628854">
    <property type="component" value="Unassembled WGS sequence"/>
</dbReference>
<dbReference type="SUPFAM" id="SSF50182">
    <property type="entry name" value="Sm-like ribonucleoproteins"/>
    <property type="match status" value="1"/>
</dbReference>
<gene>
    <name evidence="12" type="ORF">GCM10011503_01150</name>
</gene>
<feature type="region of interest" description="Disordered" evidence="7">
    <location>
        <begin position="472"/>
        <end position="515"/>
    </location>
</feature>
<organism evidence="12 13">
    <name type="scientific">Henriciella pelagia</name>
    <dbReference type="NCBI Taxonomy" id="1977912"/>
    <lineage>
        <taxon>Bacteria</taxon>
        <taxon>Pseudomonadati</taxon>
        <taxon>Pseudomonadota</taxon>
        <taxon>Alphaproteobacteria</taxon>
        <taxon>Hyphomonadales</taxon>
        <taxon>Hyphomonadaceae</taxon>
        <taxon>Henriciella</taxon>
    </lineage>
</organism>
<dbReference type="RefSeq" id="WP_084394088.1">
    <property type="nucleotide sequence ID" value="NZ_BMKF01000001.1"/>
</dbReference>
<keyword evidence="4 8" id="KW-0812">Transmembrane</keyword>
<evidence type="ECO:0000256" key="2">
    <source>
        <dbReference type="ARBA" id="ARBA00008017"/>
    </source>
</evidence>
<feature type="domain" description="Mechanosensitive ion channel MscS" evidence="9">
    <location>
        <begin position="290"/>
        <end position="356"/>
    </location>
</feature>
<keyword evidence="3" id="KW-1003">Cell membrane</keyword>
<accession>A0ABQ1J3L2</accession>
<feature type="domain" description="Mechanosensitive ion channel MscS C-terminal" evidence="10">
    <location>
        <begin position="366"/>
        <end position="450"/>
    </location>
</feature>
<evidence type="ECO:0000259" key="10">
    <source>
        <dbReference type="Pfam" id="PF21082"/>
    </source>
</evidence>
<evidence type="ECO:0000256" key="6">
    <source>
        <dbReference type="ARBA" id="ARBA00023136"/>
    </source>
</evidence>
<evidence type="ECO:0000256" key="5">
    <source>
        <dbReference type="ARBA" id="ARBA00022989"/>
    </source>
</evidence>
<dbReference type="Pfam" id="PF21082">
    <property type="entry name" value="MS_channel_3rd"/>
    <property type="match status" value="1"/>
</dbReference>
<keyword evidence="5 8" id="KW-1133">Transmembrane helix</keyword>
<feature type="domain" description="Mechanosensitive ion channel transmembrane helices 2/3" evidence="11">
    <location>
        <begin position="248"/>
        <end position="288"/>
    </location>
</feature>
<sequence>MAVTGSLIQFAQQSVDPEAPATGSTPADEDDLVESHLDWASLKQQAIDGFESFQQNFISWGSLWQACAVVGAILLAYVLSRYPAGRLRKTAEAREHKDIIQRLTHSLSSIVWPAFTVVFLWIATAVFDAIGLPNAGLRVAASLLNAWIVVRFVTSNMKPGFWQTFIAVLAWTIAALYILRLLDPVTGALNAAAFSVGGVKVTALRVITSIFIAIVALWIGRLAGDAAQSQLASTKQLNPSMAGLLGQVLKIGFMAAAILIALSTLGVNLTALTVFGGALGVGIGFGLQAIFSNFISGIIILFERSIKVGDFIELQSGVTGLVKEINVRSTLVTTNDNVDILVPNEEFIKAQVINWTLRDARRRMRIEFGVAYGTDKDLVKKAALEAADAVPWTFSGIPGREPQVWLTGFGDSALDFELVVWLTEEAVKKPSRVKADYYWELHTALYKYEIEIPFPQRDINFRNVGEFTMLKDGAKVSDTKPTPAPPEHDTKPSGNAEPSGGSSALNDGDDGDAGD</sequence>
<evidence type="ECO:0000256" key="3">
    <source>
        <dbReference type="ARBA" id="ARBA00022475"/>
    </source>
</evidence>
<dbReference type="PANTHER" id="PTHR30347:SF1">
    <property type="entry name" value="MECHANOSENSITIVE CHANNEL MSCK"/>
    <property type="match status" value="1"/>
</dbReference>
<feature type="transmembrane region" description="Helical" evidence="8">
    <location>
        <begin position="103"/>
        <end position="123"/>
    </location>
</feature>
<comment type="caution">
    <text evidence="12">The sequence shown here is derived from an EMBL/GenBank/DDBJ whole genome shotgun (WGS) entry which is preliminary data.</text>
</comment>